<dbReference type="InterPro" id="IPR036852">
    <property type="entry name" value="Peptidase_S8/S53_dom_sf"/>
</dbReference>
<dbReference type="EC" id="3.4.14.10" evidence="4"/>
<comment type="subcellular location">
    <subcellularLocation>
        <location evidence="3">Secreted</location>
        <location evidence="3">Extracellular space</location>
    </subcellularLocation>
</comment>
<feature type="active site" description="Charge relay system" evidence="15">
    <location>
        <position position="326"/>
    </location>
</feature>
<keyword evidence="7 15" id="KW-0479">Metal-binding</keyword>
<dbReference type="GO" id="GO:0004252">
    <property type="term" value="F:serine-type endopeptidase activity"/>
    <property type="evidence" value="ECO:0007669"/>
    <property type="project" value="UniProtKB-UniRule"/>
</dbReference>
<accession>A0A177F811</accession>
<keyword evidence="9 15" id="KW-0378">Hydrolase</keyword>
<dbReference type="InterPro" id="IPR050819">
    <property type="entry name" value="Tripeptidyl-peptidase_I"/>
</dbReference>
<keyword evidence="13" id="KW-0865">Zymogen</keyword>
<dbReference type="OrthoDB" id="409122at2759"/>
<keyword evidence="10 15" id="KW-0720">Serine protease</keyword>
<evidence type="ECO:0000256" key="2">
    <source>
        <dbReference type="ARBA" id="ARBA00002451"/>
    </source>
</evidence>
<dbReference type="PANTHER" id="PTHR14218:SF15">
    <property type="entry name" value="TRIPEPTIDYL-PEPTIDASE 1"/>
    <property type="match status" value="1"/>
</dbReference>
<evidence type="ECO:0000256" key="10">
    <source>
        <dbReference type="ARBA" id="ARBA00022825"/>
    </source>
</evidence>
<evidence type="ECO:0000256" key="5">
    <source>
        <dbReference type="ARBA" id="ARBA00022525"/>
    </source>
</evidence>
<evidence type="ECO:0000313" key="17">
    <source>
        <dbReference type="EMBL" id="OAG39720.1"/>
    </source>
</evidence>
<keyword evidence="12" id="KW-0843">Virulence</keyword>
<dbReference type="Proteomes" id="UP000077002">
    <property type="component" value="Unassembled WGS sequence"/>
</dbReference>
<dbReference type="SMART" id="SM00944">
    <property type="entry name" value="Pro-kuma_activ"/>
    <property type="match status" value="1"/>
</dbReference>
<evidence type="ECO:0000259" key="16">
    <source>
        <dbReference type="PROSITE" id="PS51695"/>
    </source>
</evidence>
<dbReference type="GeneID" id="34601158"/>
<evidence type="ECO:0000256" key="8">
    <source>
        <dbReference type="ARBA" id="ARBA00022729"/>
    </source>
</evidence>
<reference evidence="17 18" key="1">
    <citation type="submission" date="2016-03" db="EMBL/GenBank/DDBJ databases">
        <title>Draft genome sequence of the Fonsecaea monophora CBS 269.37.</title>
        <authorList>
            <person name="Bombassaro A."/>
            <person name="Vinicius W.A."/>
            <person name="De Hoog S."/>
            <person name="Sun J."/>
            <person name="Souza E.M."/>
            <person name="Raittz R.T."/>
            <person name="Costa F."/>
            <person name="Leao A.C."/>
            <person name="Tadra-Sfeir M.Z."/>
            <person name="Baura V."/>
            <person name="Balsanelli E."/>
            <person name="Pedrosa F.O."/>
            <person name="Moreno L.F."/>
            <person name="Steffens M.B."/>
            <person name="Xi L."/>
            <person name="Bocca A.L."/>
            <person name="Felipe M.S."/>
            <person name="Teixeira M."/>
            <person name="Telles Filho F.Q."/>
            <person name="Azevedo C.M."/>
            <person name="Gomes R."/>
            <person name="Vicente V.A."/>
        </authorList>
    </citation>
    <scope>NUCLEOTIDE SEQUENCE [LARGE SCALE GENOMIC DNA]</scope>
    <source>
        <strain evidence="17 18">CBS 269.37</strain>
    </source>
</reference>
<evidence type="ECO:0000256" key="6">
    <source>
        <dbReference type="ARBA" id="ARBA00022670"/>
    </source>
</evidence>
<evidence type="ECO:0000256" key="7">
    <source>
        <dbReference type="ARBA" id="ARBA00022723"/>
    </source>
</evidence>
<dbReference type="GO" id="GO:0005576">
    <property type="term" value="C:extracellular region"/>
    <property type="evidence" value="ECO:0007669"/>
    <property type="project" value="UniProtKB-SubCell"/>
</dbReference>
<comment type="function">
    <text evidence="2">Secreted tripeptidyl-peptidase which degrades proteins at acidic pHs and is involved in virulence.</text>
</comment>
<evidence type="ECO:0000256" key="4">
    <source>
        <dbReference type="ARBA" id="ARBA00012462"/>
    </source>
</evidence>
<evidence type="ECO:0000256" key="14">
    <source>
        <dbReference type="ARBA" id="ARBA00023180"/>
    </source>
</evidence>
<feature type="domain" description="Peptidase S53" evidence="16">
    <location>
        <begin position="245"/>
        <end position="640"/>
    </location>
</feature>
<dbReference type="AlphaFoldDB" id="A0A177F811"/>
<dbReference type="CDD" id="cd11377">
    <property type="entry name" value="Pro-peptidase_S53"/>
    <property type="match status" value="1"/>
</dbReference>
<dbReference type="SUPFAM" id="SSF54897">
    <property type="entry name" value="Protease propeptides/inhibitors"/>
    <property type="match status" value="1"/>
</dbReference>
<dbReference type="GO" id="GO:0008240">
    <property type="term" value="F:tripeptidyl-peptidase activity"/>
    <property type="evidence" value="ECO:0007669"/>
    <property type="project" value="UniProtKB-EC"/>
</dbReference>
<name>A0A177F811_9EURO</name>
<dbReference type="InterPro" id="IPR015366">
    <property type="entry name" value="S53_propep"/>
</dbReference>
<gene>
    <name evidence="17" type="ORF">AYO21_05995</name>
</gene>
<keyword evidence="8" id="KW-0732">Signal</keyword>
<dbReference type="InterPro" id="IPR030400">
    <property type="entry name" value="Sedolisin_dom"/>
</dbReference>
<comment type="catalytic activity">
    <reaction evidence="1">
        <text>Release of an N-terminal tripeptide from a polypeptide.</text>
        <dbReference type="EC" id="3.4.14.10"/>
    </reaction>
</comment>
<dbReference type="PROSITE" id="PS51695">
    <property type="entry name" value="SEDOLISIN"/>
    <property type="match status" value="1"/>
</dbReference>
<dbReference type="CDD" id="cd04056">
    <property type="entry name" value="Peptidases_S53"/>
    <property type="match status" value="1"/>
</dbReference>
<comment type="cofactor">
    <cofactor evidence="15">
        <name>Ca(2+)</name>
        <dbReference type="ChEBI" id="CHEBI:29108"/>
    </cofactor>
    <text evidence="15">Binds 1 Ca(2+) ion per subunit.</text>
</comment>
<dbReference type="Pfam" id="PF09286">
    <property type="entry name" value="Pro-kuma_activ"/>
    <property type="match status" value="1"/>
</dbReference>
<feature type="binding site" evidence="15">
    <location>
        <position position="618"/>
    </location>
    <ligand>
        <name>Ca(2+)</name>
        <dbReference type="ChEBI" id="CHEBI:29108"/>
    </ligand>
</feature>
<keyword evidence="5" id="KW-0964">Secreted</keyword>
<evidence type="ECO:0000313" key="18">
    <source>
        <dbReference type="Proteomes" id="UP000077002"/>
    </source>
</evidence>
<dbReference type="FunFam" id="3.40.50.200:FF:000015">
    <property type="entry name" value="Tripeptidyl peptidase A"/>
    <property type="match status" value="1"/>
</dbReference>
<evidence type="ECO:0000256" key="3">
    <source>
        <dbReference type="ARBA" id="ARBA00004239"/>
    </source>
</evidence>
<feature type="active site" description="Charge relay system" evidence="15">
    <location>
        <position position="322"/>
    </location>
</feature>
<organism evidence="17 18">
    <name type="scientific">Fonsecaea monophora</name>
    <dbReference type="NCBI Taxonomy" id="254056"/>
    <lineage>
        <taxon>Eukaryota</taxon>
        <taxon>Fungi</taxon>
        <taxon>Dikarya</taxon>
        <taxon>Ascomycota</taxon>
        <taxon>Pezizomycotina</taxon>
        <taxon>Eurotiomycetes</taxon>
        <taxon>Chaetothyriomycetidae</taxon>
        <taxon>Chaetothyriales</taxon>
        <taxon>Herpotrichiellaceae</taxon>
        <taxon>Fonsecaea</taxon>
    </lineage>
</organism>
<dbReference type="RefSeq" id="XP_022511672.1">
    <property type="nucleotide sequence ID" value="XM_022655960.1"/>
</dbReference>
<feature type="binding site" evidence="15">
    <location>
        <position position="586"/>
    </location>
    <ligand>
        <name>Ca(2+)</name>
        <dbReference type="ChEBI" id="CHEBI:29108"/>
    </ligand>
</feature>
<evidence type="ECO:0000256" key="15">
    <source>
        <dbReference type="PROSITE-ProRule" id="PRU01032"/>
    </source>
</evidence>
<dbReference type="EMBL" id="LVKK01000040">
    <property type="protein sequence ID" value="OAG39720.1"/>
    <property type="molecule type" value="Genomic_DNA"/>
</dbReference>
<dbReference type="SUPFAM" id="SSF52743">
    <property type="entry name" value="Subtilisin-like"/>
    <property type="match status" value="1"/>
</dbReference>
<evidence type="ECO:0000256" key="11">
    <source>
        <dbReference type="ARBA" id="ARBA00022837"/>
    </source>
</evidence>
<keyword evidence="11 15" id="KW-0106">Calcium</keyword>
<comment type="caution">
    <text evidence="17">The sequence shown here is derived from an EMBL/GenBank/DDBJ whole genome shotgun (WGS) entry which is preliminary data.</text>
</comment>
<sequence>MDDTLNLACLAILAISTTHSLPGRSNTVNLLPGTMAPRTANLDSTRHSIASAAPGSSHLRVFEQVAGIPEGWYQGPRAPALSRLKLHIAIREDDKHTFLQDQLLRISDPDNELYGQHYEAHELDALLRPEPAISNAVLDWLEEHGISAVDVQDKGDWINVNTTVMQAESLLDTTFFLFYHAGDKSWRIRTLEYSVPDRLHAHIQTIQPTTHFARSRAAQQPGPPASSIPVYGSPTKLNATYCNTTTSPDCIRALYGIGNFRANASSGSRLGIPAFASQNVLRSDLALFVDKWAPYARGANFSITSVNGGVNNQSTDADWASEANMDVQYGLTLSYPTPVDFYKVGGRGPWIPDLQLPDKPGVLNEQEPFLEYLQYMVNLTNDKLPQVISISYGEDEQTHPVSYMLSVCQLFAKLGARGVSVITSSGDGGPGDGCMTNDGRNRTRFMPQFPASCPWVTSVGGTGQVQPEIAERMSGGGFSDVFARPDYQREHVETYLNSTAVKNKFQGLYNRTGRAIPDVAAQAWTTFPIFHLGREQLSGGTSAATPTWAAIIANINSARLSRGQKPLGFLNPWLYTKAYTNKAVTDITEGSSSGCENVTNSGDDAPGVPGAGWQAVKGWDAATGLGTPDFPKLLDLAVGK</sequence>
<evidence type="ECO:0000256" key="12">
    <source>
        <dbReference type="ARBA" id="ARBA00023026"/>
    </source>
</evidence>
<feature type="binding site" evidence="15">
    <location>
        <position position="620"/>
    </location>
    <ligand>
        <name>Ca(2+)</name>
        <dbReference type="ChEBI" id="CHEBI:29108"/>
    </ligand>
</feature>
<dbReference type="GO" id="GO:0006508">
    <property type="term" value="P:proteolysis"/>
    <property type="evidence" value="ECO:0007669"/>
    <property type="project" value="UniProtKB-KW"/>
</dbReference>
<dbReference type="InterPro" id="IPR000209">
    <property type="entry name" value="Peptidase_S8/S53_dom"/>
</dbReference>
<feature type="binding site" evidence="15">
    <location>
        <position position="587"/>
    </location>
    <ligand>
        <name>Ca(2+)</name>
        <dbReference type="ChEBI" id="CHEBI:29108"/>
    </ligand>
</feature>
<evidence type="ECO:0000256" key="1">
    <source>
        <dbReference type="ARBA" id="ARBA00001910"/>
    </source>
</evidence>
<protein>
    <recommendedName>
        <fullName evidence="4">tripeptidyl-peptidase II</fullName>
        <ecNumber evidence="4">3.4.14.10</ecNumber>
    </recommendedName>
</protein>
<dbReference type="Gene3D" id="3.40.50.200">
    <property type="entry name" value="Peptidase S8/S53 domain"/>
    <property type="match status" value="1"/>
</dbReference>
<dbReference type="Pfam" id="PF00082">
    <property type="entry name" value="Peptidase_S8"/>
    <property type="match status" value="1"/>
</dbReference>
<dbReference type="GO" id="GO:0046872">
    <property type="term" value="F:metal ion binding"/>
    <property type="evidence" value="ECO:0007669"/>
    <property type="project" value="UniProtKB-UniRule"/>
</dbReference>
<evidence type="ECO:0000256" key="13">
    <source>
        <dbReference type="ARBA" id="ARBA00023145"/>
    </source>
</evidence>
<keyword evidence="18" id="KW-1185">Reference proteome</keyword>
<evidence type="ECO:0000256" key="9">
    <source>
        <dbReference type="ARBA" id="ARBA00022801"/>
    </source>
</evidence>
<keyword evidence="14" id="KW-0325">Glycoprotein</keyword>
<keyword evidence="6 15" id="KW-0645">Protease</keyword>
<feature type="active site" description="Charge relay system" evidence="15">
    <location>
        <position position="542"/>
    </location>
</feature>
<dbReference type="PANTHER" id="PTHR14218">
    <property type="entry name" value="PROTEASE S8 TRIPEPTIDYL PEPTIDASE I CLN2"/>
    <property type="match status" value="1"/>
</dbReference>
<proteinExistence type="predicted"/>